<feature type="domain" description="HIT" evidence="1">
    <location>
        <begin position="22"/>
        <end position="106"/>
    </location>
</feature>
<dbReference type="InterPro" id="IPR036265">
    <property type="entry name" value="HIT-like_sf"/>
</dbReference>
<protein>
    <recommendedName>
        <fullName evidence="1">HIT domain-containing protein</fullName>
    </recommendedName>
</protein>
<dbReference type="SUPFAM" id="SSF54197">
    <property type="entry name" value="HIT-like"/>
    <property type="match status" value="1"/>
</dbReference>
<dbReference type="KEGG" id="moy:CVS54_00375"/>
<dbReference type="GO" id="GO:0003824">
    <property type="term" value="F:catalytic activity"/>
    <property type="evidence" value="ECO:0007669"/>
    <property type="project" value="InterPro"/>
</dbReference>
<dbReference type="RefSeq" id="WP_046746926.1">
    <property type="nucleotide sequence ID" value="NZ_CP031422.1"/>
</dbReference>
<organism evidence="2 3">
    <name type="scientific">Microbacterium oxydans</name>
    <dbReference type="NCBI Taxonomy" id="82380"/>
    <lineage>
        <taxon>Bacteria</taxon>
        <taxon>Bacillati</taxon>
        <taxon>Actinomycetota</taxon>
        <taxon>Actinomycetes</taxon>
        <taxon>Micrococcales</taxon>
        <taxon>Microbacteriaceae</taxon>
        <taxon>Microbacterium</taxon>
    </lineage>
</organism>
<gene>
    <name evidence="2" type="ORF">CVS54_00375</name>
</gene>
<dbReference type="AlphaFoldDB" id="A0A3Q9J1E3"/>
<dbReference type="Proteomes" id="UP000274841">
    <property type="component" value="Chromosome"/>
</dbReference>
<evidence type="ECO:0000313" key="3">
    <source>
        <dbReference type="Proteomes" id="UP000274841"/>
    </source>
</evidence>
<proteinExistence type="predicted"/>
<sequence length="152" mass="17258">MPDQTDERADARQDCPLCAEFESTPHVLARTPHAVAFIPPWSRGVPSVAVVPRVHAQSFEKMGFDEFESTFEAAVEIMPSLRKAFDPEGMNFWWDEGAAAGQVLPHTFIELACRFQDSDYRYRPLDELPLRPDGEREAIHKRVLDEMGRDGV</sequence>
<dbReference type="Gene3D" id="3.30.428.10">
    <property type="entry name" value="HIT-like"/>
    <property type="match status" value="1"/>
</dbReference>
<dbReference type="Pfam" id="PF01230">
    <property type="entry name" value="HIT"/>
    <property type="match status" value="1"/>
</dbReference>
<evidence type="ECO:0000313" key="2">
    <source>
        <dbReference type="EMBL" id="AZS39075.1"/>
    </source>
</evidence>
<dbReference type="InterPro" id="IPR011146">
    <property type="entry name" value="HIT-like"/>
</dbReference>
<name>A0A3Q9J1E3_9MICO</name>
<accession>A0A3Q9J1E3</accession>
<reference evidence="2 3" key="1">
    <citation type="submission" date="2018-08" db="EMBL/GenBank/DDBJ databases">
        <title>Microbacterium oxydans strain HG3.</title>
        <authorList>
            <person name="ORTET P."/>
        </authorList>
    </citation>
    <scope>NUCLEOTIDE SEQUENCE [LARGE SCALE GENOMIC DNA]</scope>
    <source>
        <strain evidence="2 3">HG3</strain>
    </source>
</reference>
<evidence type="ECO:0000259" key="1">
    <source>
        <dbReference type="Pfam" id="PF01230"/>
    </source>
</evidence>
<dbReference type="EMBL" id="CP031422">
    <property type="protein sequence ID" value="AZS39075.1"/>
    <property type="molecule type" value="Genomic_DNA"/>
</dbReference>